<dbReference type="EC" id="3.1.2.6" evidence="5"/>
<dbReference type="GeneID" id="18260645"/>
<dbReference type="GO" id="GO:0019243">
    <property type="term" value="P:methylglyoxal catabolic process to D-lactate via S-lactoyl-glutathione"/>
    <property type="evidence" value="ECO:0007669"/>
    <property type="project" value="InterPro"/>
</dbReference>
<dbReference type="OMA" id="FHARTRT"/>
<keyword evidence="8" id="KW-0862">Zinc</keyword>
<dbReference type="Gene3D" id="1.10.238.10">
    <property type="entry name" value="EF-hand"/>
    <property type="match status" value="1"/>
</dbReference>
<feature type="domain" description="Metallo-beta-lactamase" evidence="10">
    <location>
        <begin position="14"/>
        <end position="177"/>
    </location>
</feature>
<dbReference type="PANTHER" id="PTHR11935:SF94">
    <property type="entry name" value="TENZING NORGAY, ISOFORM C"/>
    <property type="match status" value="1"/>
</dbReference>
<comment type="cofactor">
    <cofactor evidence="2">
        <name>Zn(2+)</name>
        <dbReference type="ChEBI" id="CHEBI:29105"/>
    </cofactor>
</comment>
<dbReference type="EMBL" id="GL988047">
    <property type="protein sequence ID" value="EGS17287.1"/>
    <property type="molecule type" value="Genomic_DNA"/>
</dbReference>
<dbReference type="STRING" id="759272.G0SGE8"/>
<comment type="similarity">
    <text evidence="4">Belongs to the metallo-beta-lactamase superfamily. Glyoxalase II family.</text>
</comment>
<keyword evidence="7" id="KW-0378">Hydrolase</keyword>
<dbReference type="SUPFAM" id="SSF56281">
    <property type="entry name" value="Metallo-hydrolase/oxidoreductase"/>
    <property type="match status" value="1"/>
</dbReference>
<dbReference type="InterPro" id="IPR035680">
    <property type="entry name" value="Clx_II_MBL"/>
</dbReference>
<sequence>MHIRSIPMWTGSSDNYAYLVVDDKSKEAVVIDPAHPAEVAPVLKQAIREDSVKLTAIINTHHHWDHAGGNKKLLHELGLALEIIGGKDCEGVTRTPAHGETFNIGSIAVKALHTPCHTQDSICWFMQDGDEKVVFTGDTLFHGGCGKFFEGTGEEMHRALNVTLASLPDDTRVFPGHEYTKSNVRFCLSVLQSEAVKALEKFANEHSQTQGKFTIGDEKKHNVFMRPQDPKIQKATGETDPVKVVTKLREMKNNFKGRNAQEFENREYGEPSRRFVFDKRSMSGRKPHLHVSQPPKRRAAASSIGAPMARPSKLAKELGLTAQQESEIREAFSLFAEPYPGEKEGVITIPDVRRALIALGIPPSSPAQWAEFTSAIDPNGDGFTTYSSFLELCAIQFHHRPDDDEDADEAHQAELDEAYSLFTGGNPNARAITLDDLRRVARLLRLDEASREKKHHLQQGLEGNRGKDDDGVVTEELLRDMILEANGGAGVEEGVRKEEFDAVLRRAGVWR</sequence>
<dbReference type="SUPFAM" id="SSF47473">
    <property type="entry name" value="EF-hand"/>
    <property type="match status" value="1"/>
</dbReference>
<dbReference type="KEGG" id="cthr:CTHT_0066070"/>
<organism evidence="12">
    <name type="scientific">Chaetomium thermophilum (strain DSM 1495 / CBS 144.50 / IMI 039719)</name>
    <name type="common">Thermochaetoides thermophila</name>
    <dbReference type="NCBI Taxonomy" id="759272"/>
    <lineage>
        <taxon>Eukaryota</taxon>
        <taxon>Fungi</taxon>
        <taxon>Dikarya</taxon>
        <taxon>Ascomycota</taxon>
        <taxon>Pezizomycotina</taxon>
        <taxon>Sordariomycetes</taxon>
        <taxon>Sordariomycetidae</taxon>
        <taxon>Sordariales</taxon>
        <taxon>Chaetomiaceae</taxon>
        <taxon>Thermochaetoides</taxon>
    </lineage>
</organism>
<evidence type="ECO:0000256" key="6">
    <source>
        <dbReference type="ARBA" id="ARBA00022723"/>
    </source>
</evidence>
<dbReference type="SMART" id="SM00849">
    <property type="entry name" value="Lactamase_B"/>
    <property type="match status" value="1"/>
</dbReference>
<evidence type="ECO:0000259" key="10">
    <source>
        <dbReference type="SMART" id="SM00849"/>
    </source>
</evidence>
<dbReference type="AlphaFoldDB" id="G0SGE8"/>
<dbReference type="Proteomes" id="UP000008066">
    <property type="component" value="Unassembled WGS sequence"/>
</dbReference>
<comment type="catalytic activity">
    <reaction evidence="1">
        <text>an S-(2-hydroxyacyl)glutathione + H2O = a 2-hydroxy carboxylate + glutathione + H(+)</text>
        <dbReference type="Rhea" id="RHEA:21864"/>
        <dbReference type="ChEBI" id="CHEBI:15377"/>
        <dbReference type="ChEBI" id="CHEBI:15378"/>
        <dbReference type="ChEBI" id="CHEBI:57925"/>
        <dbReference type="ChEBI" id="CHEBI:58896"/>
        <dbReference type="ChEBI" id="CHEBI:71261"/>
        <dbReference type="EC" id="3.1.2.6"/>
    </reaction>
</comment>
<evidence type="ECO:0000313" key="12">
    <source>
        <dbReference type="Proteomes" id="UP000008066"/>
    </source>
</evidence>
<dbReference type="CDD" id="cd07723">
    <property type="entry name" value="hydroxyacylglutathione_hydrolase_MBL-fold"/>
    <property type="match status" value="1"/>
</dbReference>
<dbReference type="InterPro" id="IPR017782">
    <property type="entry name" value="Hydroxyacylglutathione_Hdrlase"/>
</dbReference>
<dbReference type="InterPro" id="IPR036866">
    <property type="entry name" value="RibonucZ/Hydroxyglut_hydro"/>
</dbReference>
<dbReference type="eggNOG" id="KOG0813">
    <property type="taxonomic scope" value="Eukaryota"/>
</dbReference>
<evidence type="ECO:0000256" key="7">
    <source>
        <dbReference type="ARBA" id="ARBA00022801"/>
    </source>
</evidence>
<dbReference type="Pfam" id="PF00753">
    <property type="entry name" value="Lactamase_B"/>
    <property type="match status" value="1"/>
</dbReference>
<evidence type="ECO:0000256" key="2">
    <source>
        <dbReference type="ARBA" id="ARBA00001947"/>
    </source>
</evidence>
<dbReference type="InterPro" id="IPR011992">
    <property type="entry name" value="EF-hand-dom_pair"/>
</dbReference>
<gene>
    <name evidence="11" type="ORF">CTHT_0066070</name>
</gene>
<evidence type="ECO:0000256" key="9">
    <source>
        <dbReference type="ARBA" id="ARBA00031044"/>
    </source>
</evidence>
<dbReference type="HOGENOM" id="CLU_653914_0_0_1"/>
<dbReference type="GO" id="GO:0046872">
    <property type="term" value="F:metal ion binding"/>
    <property type="evidence" value="ECO:0007669"/>
    <property type="project" value="UniProtKB-KW"/>
</dbReference>
<accession>G0SGE8</accession>
<dbReference type="NCBIfam" id="TIGR03413">
    <property type="entry name" value="GSH_gloB"/>
    <property type="match status" value="1"/>
</dbReference>
<name>G0SGE8_CHATD</name>
<dbReference type="Pfam" id="PF16123">
    <property type="entry name" value="HAGH_C"/>
    <property type="match status" value="1"/>
</dbReference>
<evidence type="ECO:0000256" key="1">
    <source>
        <dbReference type="ARBA" id="ARBA00001623"/>
    </source>
</evidence>
<dbReference type="UniPathway" id="UPA00619">
    <property type="reaction ID" value="UER00676"/>
</dbReference>
<evidence type="ECO:0000256" key="4">
    <source>
        <dbReference type="ARBA" id="ARBA00006759"/>
    </source>
</evidence>
<keyword evidence="6" id="KW-0479">Metal-binding</keyword>
<reference evidence="11 12" key="1">
    <citation type="journal article" date="2011" name="Cell">
        <title>Insight into structure and assembly of the nuclear pore complex by utilizing the genome of a eukaryotic thermophile.</title>
        <authorList>
            <person name="Amlacher S."/>
            <person name="Sarges P."/>
            <person name="Flemming D."/>
            <person name="van Noort V."/>
            <person name="Kunze R."/>
            <person name="Devos D.P."/>
            <person name="Arumugam M."/>
            <person name="Bork P."/>
            <person name="Hurt E."/>
        </authorList>
    </citation>
    <scope>NUCLEOTIDE SEQUENCE [LARGE SCALE GENOMIC DNA]</scope>
    <source>
        <strain evidence="12">DSM 1495 / CBS 144.50 / IMI 039719</strain>
    </source>
</reference>
<evidence type="ECO:0000256" key="3">
    <source>
        <dbReference type="ARBA" id="ARBA00004963"/>
    </source>
</evidence>
<dbReference type="PANTHER" id="PTHR11935">
    <property type="entry name" value="BETA LACTAMASE DOMAIN"/>
    <property type="match status" value="1"/>
</dbReference>
<dbReference type="Gene3D" id="3.60.15.10">
    <property type="entry name" value="Ribonuclease Z/Hydroxyacylglutathione hydrolase-like"/>
    <property type="match status" value="1"/>
</dbReference>
<proteinExistence type="inferred from homology"/>
<comment type="pathway">
    <text evidence="3">Secondary metabolite metabolism; methylglyoxal degradation; (R)-lactate from methylglyoxal: step 2/2.</text>
</comment>
<dbReference type="InterPro" id="IPR032282">
    <property type="entry name" value="HAGH_C"/>
</dbReference>
<dbReference type="InterPro" id="IPR001279">
    <property type="entry name" value="Metallo-B-lactamas"/>
</dbReference>
<keyword evidence="12" id="KW-1185">Reference proteome</keyword>
<dbReference type="OrthoDB" id="515692at2759"/>
<evidence type="ECO:0000256" key="8">
    <source>
        <dbReference type="ARBA" id="ARBA00022833"/>
    </source>
</evidence>
<dbReference type="RefSeq" id="XP_006696905.1">
    <property type="nucleotide sequence ID" value="XM_006696842.1"/>
</dbReference>
<dbReference type="GO" id="GO:0004416">
    <property type="term" value="F:hydroxyacylglutathione hydrolase activity"/>
    <property type="evidence" value="ECO:0007669"/>
    <property type="project" value="UniProtKB-EC"/>
</dbReference>
<evidence type="ECO:0000256" key="5">
    <source>
        <dbReference type="ARBA" id="ARBA00011917"/>
    </source>
</evidence>
<protein>
    <recommendedName>
        <fullName evidence="5">hydroxyacylglutathione hydrolase</fullName>
        <ecNumber evidence="5">3.1.2.6</ecNumber>
    </recommendedName>
    <alternativeName>
        <fullName evidence="9">Glyoxalase II</fullName>
    </alternativeName>
</protein>
<evidence type="ECO:0000313" key="11">
    <source>
        <dbReference type="EMBL" id="EGS17287.1"/>
    </source>
</evidence>